<sequence>MSTLGDNLFVGSSTQENLDENRIETFSITPLPCTVHEAEQILWRYVTNEDTSSAGNEAFNFTTPTAVQCAAQECHARPVPLLDAGNFVSSLKWNQEVQTEALKKQK</sequence>
<gene>
    <name evidence="1" type="ORF">PITG_15024</name>
</gene>
<name>D0NRH0_PHYIT</name>
<accession>D0NRH0</accession>
<dbReference type="Proteomes" id="UP000006643">
    <property type="component" value="Unassembled WGS sequence"/>
</dbReference>
<dbReference type="HOGENOM" id="CLU_2228452_0_0_1"/>
<dbReference type="VEuPathDB" id="FungiDB:PITG_15024"/>
<dbReference type="GeneID" id="9475843"/>
<evidence type="ECO:0000313" key="1">
    <source>
        <dbReference type="EMBL" id="EEY63320.1"/>
    </source>
</evidence>
<evidence type="ECO:0000313" key="2">
    <source>
        <dbReference type="Proteomes" id="UP000006643"/>
    </source>
</evidence>
<proteinExistence type="predicted"/>
<organism evidence="1 2">
    <name type="scientific">Phytophthora infestans (strain T30-4)</name>
    <name type="common">Potato late blight agent</name>
    <dbReference type="NCBI Taxonomy" id="403677"/>
    <lineage>
        <taxon>Eukaryota</taxon>
        <taxon>Sar</taxon>
        <taxon>Stramenopiles</taxon>
        <taxon>Oomycota</taxon>
        <taxon>Peronosporomycetes</taxon>
        <taxon>Peronosporales</taxon>
        <taxon>Peronosporaceae</taxon>
        <taxon>Phytophthora</taxon>
    </lineage>
</organism>
<protein>
    <submittedName>
        <fullName evidence="1">Uncharacterized protein</fullName>
    </submittedName>
</protein>
<dbReference type="OrthoDB" id="102880at2759"/>
<dbReference type="RefSeq" id="XP_002898205.1">
    <property type="nucleotide sequence ID" value="XM_002898159.1"/>
</dbReference>
<dbReference type="KEGG" id="pif:PITG_15024"/>
<dbReference type="AlphaFoldDB" id="D0NRH0"/>
<keyword evidence="2" id="KW-1185">Reference proteome</keyword>
<reference evidence="2" key="1">
    <citation type="journal article" date="2009" name="Nature">
        <title>Genome sequence and analysis of the Irish potato famine pathogen Phytophthora infestans.</title>
        <authorList>
            <consortium name="The Broad Institute Genome Sequencing Platform"/>
            <person name="Haas B.J."/>
            <person name="Kamoun S."/>
            <person name="Zody M.C."/>
            <person name="Jiang R.H."/>
            <person name="Handsaker R.E."/>
            <person name="Cano L.M."/>
            <person name="Grabherr M."/>
            <person name="Kodira C.D."/>
            <person name="Raffaele S."/>
            <person name="Torto-Alalibo T."/>
            <person name="Bozkurt T.O."/>
            <person name="Ah-Fong A.M."/>
            <person name="Alvarado L."/>
            <person name="Anderson V.L."/>
            <person name="Armstrong M.R."/>
            <person name="Avrova A."/>
            <person name="Baxter L."/>
            <person name="Beynon J."/>
            <person name="Boevink P.C."/>
            <person name="Bollmann S.R."/>
            <person name="Bos J.I."/>
            <person name="Bulone V."/>
            <person name="Cai G."/>
            <person name="Cakir C."/>
            <person name="Carrington J.C."/>
            <person name="Chawner M."/>
            <person name="Conti L."/>
            <person name="Costanzo S."/>
            <person name="Ewan R."/>
            <person name="Fahlgren N."/>
            <person name="Fischbach M.A."/>
            <person name="Fugelstad J."/>
            <person name="Gilroy E.M."/>
            <person name="Gnerre S."/>
            <person name="Green P.J."/>
            <person name="Grenville-Briggs L.J."/>
            <person name="Griffith J."/>
            <person name="Grunwald N.J."/>
            <person name="Horn K."/>
            <person name="Horner N.R."/>
            <person name="Hu C.H."/>
            <person name="Huitema E."/>
            <person name="Jeong D.H."/>
            <person name="Jones A.M."/>
            <person name="Jones J.D."/>
            <person name="Jones R.W."/>
            <person name="Karlsson E.K."/>
            <person name="Kunjeti S.G."/>
            <person name="Lamour K."/>
            <person name="Liu Z."/>
            <person name="Ma L."/>
            <person name="Maclean D."/>
            <person name="Chibucos M.C."/>
            <person name="McDonald H."/>
            <person name="McWalters J."/>
            <person name="Meijer H.J."/>
            <person name="Morgan W."/>
            <person name="Morris P.F."/>
            <person name="Munro C.A."/>
            <person name="O'Neill K."/>
            <person name="Ospina-Giraldo M."/>
            <person name="Pinzon A."/>
            <person name="Pritchard L."/>
            <person name="Ramsahoye B."/>
            <person name="Ren Q."/>
            <person name="Restrepo S."/>
            <person name="Roy S."/>
            <person name="Sadanandom A."/>
            <person name="Savidor A."/>
            <person name="Schornack S."/>
            <person name="Schwartz D.C."/>
            <person name="Schumann U.D."/>
            <person name="Schwessinger B."/>
            <person name="Seyer L."/>
            <person name="Sharpe T."/>
            <person name="Silvar C."/>
            <person name="Song J."/>
            <person name="Studholme D.J."/>
            <person name="Sykes S."/>
            <person name="Thines M."/>
            <person name="van de Vondervoort P.J."/>
            <person name="Phuntumart V."/>
            <person name="Wawra S."/>
            <person name="Weide R."/>
            <person name="Win J."/>
            <person name="Young C."/>
            <person name="Zhou S."/>
            <person name="Fry W."/>
            <person name="Meyers B.C."/>
            <person name="van West P."/>
            <person name="Ristaino J."/>
            <person name="Govers F."/>
            <person name="Birch P.R."/>
            <person name="Whisson S.C."/>
            <person name="Judelson H.S."/>
            <person name="Nusbaum C."/>
        </authorList>
    </citation>
    <scope>NUCLEOTIDE SEQUENCE [LARGE SCALE GENOMIC DNA]</scope>
    <source>
        <strain evidence="2">T30-4</strain>
    </source>
</reference>
<dbReference type="EMBL" id="DS028155">
    <property type="protein sequence ID" value="EEY63320.1"/>
    <property type="molecule type" value="Genomic_DNA"/>
</dbReference>
<dbReference type="InParanoid" id="D0NRH0"/>